<evidence type="ECO:0000313" key="4">
    <source>
        <dbReference type="EMBL" id="GLI24147.1"/>
    </source>
</evidence>
<dbReference type="InterPro" id="IPR012807">
    <property type="entry name" value="Anti-sigma_ChrR"/>
</dbReference>
<dbReference type="AlphaFoldDB" id="A0A9W6CQ65"/>
<proteinExistence type="predicted"/>
<name>A0A9W6CQ65_XANFL</name>
<dbReference type="EMBL" id="BSDO01000006">
    <property type="protein sequence ID" value="GLI24147.1"/>
    <property type="molecule type" value="Genomic_DNA"/>
</dbReference>
<dbReference type="InterPro" id="IPR041916">
    <property type="entry name" value="Anti_sigma_zinc_sf"/>
</dbReference>
<evidence type="ECO:0000256" key="1">
    <source>
        <dbReference type="SAM" id="MobiDB-lite"/>
    </source>
</evidence>
<feature type="domain" description="Putative zinc-finger" evidence="3">
    <location>
        <begin position="14"/>
        <end position="39"/>
    </location>
</feature>
<gene>
    <name evidence="5" type="ORF">GGQ86_003797</name>
    <name evidence="4" type="ORF">XFLAVUS301_38210</name>
</gene>
<organism evidence="4 6">
    <name type="scientific">Xanthobacter flavus</name>
    <dbReference type="NCBI Taxonomy" id="281"/>
    <lineage>
        <taxon>Bacteria</taxon>
        <taxon>Pseudomonadati</taxon>
        <taxon>Pseudomonadota</taxon>
        <taxon>Alphaproteobacteria</taxon>
        <taxon>Hyphomicrobiales</taxon>
        <taxon>Xanthobacteraceae</taxon>
        <taxon>Xanthobacter</taxon>
    </lineage>
</organism>
<dbReference type="InterPro" id="IPR014710">
    <property type="entry name" value="RmlC-like_jellyroll"/>
</dbReference>
<evidence type="ECO:0000259" key="3">
    <source>
        <dbReference type="Pfam" id="PF13490"/>
    </source>
</evidence>
<feature type="domain" description="ChrR-like cupin" evidence="2">
    <location>
        <begin position="126"/>
        <end position="210"/>
    </location>
</feature>
<accession>A0A9W6CQ65</accession>
<protein>
    <submittedName>
        <fullName evidence="4">Anti-sigma factor</fullName>
    </submittedName>
    <submittedName>
        <fullName evidence="5">Transcriptional regulator</fullName>
    </submittedName>
</protein>
<dbReference type="Pfam" id="PF13490">
    <property type="entry name" value="zf-HC2"/>
    <property type="match status" value="1"/>
</dbReference>
<keyword evidence="7" id="KW-1185">Reference proteome</keyword>
<comment type="caution">
    <text evidence="4">The sequence shown here is derived from an EMBL/GenBank/DDBJ whole genome shotgun (WGS) entry which is preliminary data.</text>
</comment>
<reference evidence="4" key="1">
    <citation type="submission" date="2022-12" db="EMBL/GenBank/DDBJ databases">
        <title>Reference genome sequencing for broad-spectrum identification of bacterial and archaeal isolates by mass spectrometry.</title>
        <authorList>
            <person name="Sekiguchi Y."/>
            <person name="Tourlousse D.M."/>
        </authorList>
    </citation>
    <scope>NUCLEOTIDE SEQUENCE</scope>
    <source>
        <strain evidence="4">301</strain>
    </source>
</reference>
<dbReference type="Proteomes" id="UP001144397">
    <property type="component" value="Unassembled WGS sequence"/>
</dbReference>
<dbReference type="EMBL" id="JAVDPY010000007">
    <property type="protein sequence ID" value="MDR6335302.1"/>
    <property type="molecule type" value="Genomic_DNA"/>
</dbReference>
<dbReference type="Pfam" id="PF12973">
    <property type="entry name" value="Cupin_7"/>
    <property type="match status" value="1"/>
</dbReference>
<dbReference type="Gene3D" id="1.10.10.1320">
    <property type="entry name" value="Anti-sigma factor, zinc-finger domain"/>
    <property type="match status" value="1"/>
</dbReference>
<dbReference type="RefSeq" id="WP_281808953.1">
    <property type="nucleotide sequence ID" value="NZ_BSDO01000006.1"/>
</dbReference>
<dbReference type="CDD" id="cd20301">
    <property type="entry name" value="cupin_ChrR"/>
    <property type="match status" value="1"/>
</dbReference>
<dbReference type="Proteomes" id="UP001245370">
    <property type="component" value="Unassembled WGS sequence"/>
</dbReference>
<evidence type="ECO:0000259" key="2">
    <source>
        <dbReference type="Pfam" id="PF12973"/>
    </source>
</evidence>
<dbReference type="GeneID" id="95764597"/>
<evidence type="ECO:0000313" key="5">
    <source>
        <dbReference type="EMBL" id="MDR6335302.1"/>
    </source>
</evidence>
<evidence type="ECO:0000313" key="7">
    <source>
        <dbReference type="Proteomes" id="UP001245370"/>
    </source>
</evidence>
<dbReference type="Gene3D" id="2.60.120.10">
    <property type="entry name" value="Jelly Rolls"/>
    <property type="match status" value="1"/>
</dbReference>
<dbReference type="InterPro" id="IPR025979">
    <property type="entry name" value="ChrR-like_cupin_dom"/>
</dbReference>
<dbReference type="InterPro" id="IPR011051">
    <property type="entry name" value="RmlC_Cupin_sf"/>
</dbReference>
<dbReference type="SUPFAM" id="SSF51182">
    <property type="entry name" value="RmlC-like cupins"/>
    <property type="match status" value="1"/>
</dbReference>
<evidence type="ECO:0000313" key="6">
    <source>
        <dbReference type="Proteomes" id="UP001144397"/>
    </source>
</evidence>
<feature type="region of interest" description="Disordered" evidence="1">
    <location>
        <begin position="77"/>
        <end position="101"/>
    </location>
</feature>
<dbReference type="NCBIfam" id="TIGR02451">
    <property type="entry name" value="anti_sig_ChrR"/>
    <property type="match status" value="1"/>
</dbReference>
<sequence length="231" mass="24437">MSASTHPGTETLLRYAAGTLPAGPRLLVDVHLEGCPECRATVARLMSVGGALLEACEPLALAPDALDRALARLDSPSTRRNPAALHHAEAAGATPPKRWPLPEGLKLPPGVVLPPAIASRRIGRLVPVAPGVRLGLVHLEEDPDAQVLLFRIAPGRAIPQHTHAGLEFTHVICGGFSDPDGHYGPGDLVECDADVDHSPRVDDDGECICLAAFDGRIRFRGLLGMVTRPFL</sequence>
<dbReference type="InterPro" id="IPR027383">
    <property type="entry name" value="Znf_put"/>
</dbReference>
<reference evidence="5 7" key="2">
    <citation type="submission" date="2023-07" db="EMBL/GenBank/DDBJ databases">
        <title>Genomic Encyclopedia of Type Strains, Phase IV (KMG-IV): sequencing the most valuable type-strain genomes for metagenomic binning, comparative biology and taxonomic classification.</title>
        <authorList>
            <person name="Goeker M."/>
        </authorList>
    </citation>
    <scope>NUCLEOTIDE SEQUENCE [LARGE SCALE GENOMIC DNA]</scope>
    <source>
        <strain evidence="5 7">DSM 338</strain>
    </source>
</reference>